<feature type="region of interest" description="Disordered" evidence="2">
    <location>
        <begin position="250"/>
        <end position="273"/>
    </location>
</feature>
<dbReference type="GO" id="GO:0008270">
    <property type="term" value="F:zinc ion binding"/>
    <property type="evidence" value="ECO:0007669"/>
    <property type="project" value="UniProtKB-KW"/>
</dbReference>
<gene>
    <name evidence="4" type="ORF">AMON00008_LOCUS59565</name>
</gene>
<dbReference type="InterPro" id="IPR000571">
    <property type="entry name" value="Znf_CCCH"/>
</dbReference>
<feature type="compositionally biased region" description="Basic and acidic residues" evidence="2">
    <location>
        <begin position="262"/>
        <end position="271"/>
    </location>
</feature>
<name>A0A7S4SYZ5_9DINO</name>
<organism evidence="4">
    <name type="scientific">Alexandrium monilatum</name>
    <dbReference type="NCBI Taxonomy" id="311494"/>
    <lineage>
        <taxon>Eukaryota</taxon>
        <taxon>Sar</taxon>
        <taxon>Alveolata</taxon>
        <taxon>Dinophyceae</taxon>
        <taxon>Gonyaulacales</taxon>
        <taxon>Pyrocystaceae</taxon>
        <taxon>Alexandrium</taxon>
    </lineage>
</organism>
<dbReference type="EMBL" id="HBNR01083203">
    <property type="protein sequence ID" value="CAE4660600.1"/>
    <property type="molecule type" value="Transcribed_RNA"/>
</dbReference>
<dbReference type="PROSITE" id="PS50103">
    <property type="entry name" value="ZF_C3H1"/>
    <property type="match status" value="1"/>
</dbReference>
<keyword evidence="1" id="KW-0479">Metal-binding</keyword>
<evidence type="ECO:0000259" key="3">
    <source>
        <dbReference type="PROSITE" id="PS50103"/>
    </source>
</evidence>
<sequence>MTPEACGGDGPPQAGVLEEPAAARAAAPAASTPGGSGGAAAQPPVQAEAAASGVPPPPVLGESPAASGTAPAEARNALARGDGPLVQLEGQVMHKRTYGNRLTFLDVQERGPDTESTGDRPEGDNDGLEVVFCFEVYGAEVRTVRKDISAGDVVHFEGRFRPRSRVLDAVSYRMLQRWSDRGDGEHFAVKRHRNGKDHPVVGHDPSSSSSRPKSFCKFWLSNGSCSRVGCRCDHPEGEALRAARSEYWESQKKRRAESANPDDPHRSEDKRSHAHRAGILAEWLCATYGLEELREHGVVELAGGRGDLAFELGVKRRIPCTVVDPRCPGGDAPVGSWHGWRLTKPQRAWLETNLTGVRGFAPCQAYVESCPIRQCQAFAPADLSTAGQEARAWWAQVVGSCRVVVGLHPDQATGSILQLALAFGRPYAAVPCCTFADDFPERRLADGRPVRTFDDLVEWMRAHDAATELDFLGFHGKNLVVFLRKAGGAVAAAAPPSEAACAPLAAKEPAEVHEVLPPAEELKLPT</sequence>
<dbReference type="PANTHER" id="PTHR36971:SF3">
    <property type="entry name" value="C3H1-TYPE DOMAIN-CONTAINING PROTEIN"/>
    <property type="match status" value="1"/>
</dbReference>
<reference evidence="4" key="1">
    <citation type="submission" date="2021-01" db="EMBL/GenBank/DDBJ databases">
        <authorList>
            <person name="Corre E."/>
            <person name="Pelletier E."/>
            <person name="Niang G."/>
            <person name="Scheremetjew M."/>
            <person name="Finn R."/>
            <person name="Kale V."/>
            <person name="Holt S."/>
            <person name="Cochrane G."/>
            <person name="Meng A."/>
            <person name="Brown T."/>
            <person name="Cohen L."/>
        </authorList>
    </citation>
    <scope>NUCLEOTIDE SEQUENCE</scope>
    <source>
        <strain evidence="4">CCMP3105</strain>
    </source>
</reference>
<feature type="domain" description="C3H1-type" evidence="3">
    <location>
        <begin position="210"/>
        <end position="237"/>
    </location>
</feature>
<evidence type="ECO:0000256" key="1">
    <source>
        <dbReference type="PROSITE-ProRule" id="PRU00723"/>
    </source>
</evidence>
<keyword evidence="1" id="KW-0863">Zinc-finger</keyword>
<feature type="zinc finger region" description="C3H1-type" evidence="1">
    <location>
        <begin position="210"/>
        <end position="237"/>
    </location>
</feature>
<proteinExistence type="predicted"/>
<keyword evidence="1" id="KW-0862">Zinc</keyword>
<dbReference type="PANTHER" id="PTHR36971">
    <property type="entry name" value="UNNAMED PRODUCT"/>
    <property type="match status" value="1"/>
</dbReference>
<feature type="compositionally biased region" description="Low complexity" evidence="2">
    <location>
        <begin position="14"/>
        <end position="52"/>
    </location>
</feature>
<accession>A0A7S4SYZ5</accession>
<feature type="region of interest" description="Disordered" evidence="2">
    <location>
        <begin position="191"/>
        <end position="212"/>
    </location>
</feature>
<protein>
    <recommendedName>
        <fullName evidence="3">C3H1-type domain-containing protein</fullName>
    </recommendedName>
</protein>
<feature type="region of interest" description="Disordered" evidence="2">
    <location>
        <begin position="1"/>
        <end position="72"/>
    </location>
</feature>
<evidence type="ECO:0000256" key="2">
    <source>
        <dbReference type="SAM" id="MobiDB-lite"/>
    </source>
</evidence>
<evidence type="ECO:0000313" key="4">
    <source>
        <dbReference type="EMBL" id="CAE4660600.1"/>
    </source>
</evidence>
<dbReference type="AlphaFoldDB" id="A0A7S4SYZ5"/>